<evidence type="ECO:0000256" key="2">
    <source>
        <dbReference type="SAM" id="Phobius"/>
    </source>
</evidence>
<feature type="region of interest" description="Disordered" evidence="1">
    <location>
        <begin position="36"/>
        <end position="162"/>
    </location>
</feature>
<dbReference type="STRING" id="662755.CRES_2165"/>
<dbReference type="AlphaFoldDB" id="F8E3J2"/>
<accession>F8E3J2</accession>
<dbReference type="Proteomes" id="UP000000492">
    <property type="component" value="Chromosome"/>
</dbReference>
<protein>
    <submittedName>
        <fullName evidence="3">Uncharacterized protein</fullName>
    </submittedName>
</protein>
<keyword evidence="4" id="KW-1185">Reference proteome</keyword>
<keyword evidence="2" id="KW-1133">Transmembrane helix</keyword>
<dbReference type="HOGENOM" id="CLU_828239_0_0_11"/>
<organism evidence="3 4">
    <name type="scientific">Corynebacterium resistens (strain DSM 45100 / JCM 12819 / GTC 2026 / SICGH 158)</name>
    <dbReference type="NCBI Taxonomy" id="662755"/>
    <lineage>
        <taxon>Bacteria</taxon>
        <taxon>Bacillati</taxon>
        <taxon>Actinomycetota</taxon>
        <taxon>Actinomycetes</taxon>
        <taxon>Mycobacteriales</taxon>
        <taxon>Corynebacteriaceae</taxon>
        <taxon>Corynebacterium</taxon>
    </lineage>
</organism>
<name>F8E3J2_CORRG</name>
<feature type="region of interest" description="Disordered" evidence="1">
    <location>
        <begin position="196"/>
        <end position="249"/>
    </location>
</feature>
<evidence type="ECO:0000313" key="3">
    <source>
        <dbReference type="EMBL" id="AEI10518.1"/>
    </source>
</evidence>
<dbReference type="KEGG" id="crd:CRES_2165"/>
<keyword evidence="2" id="KW-0472">Membrane</keyword>
<feature type="compositionally biased region" description="Polar residues" evidence="1">
    <location>
        <begin position="111"/>
        <end position="132"/>
    </location>
</feature>
<gene>
    <name evidence="3" type="ordered locus">CRES_2165</name>
</gene>
<proteinExistence type="predicted"/>
<dbReference type="eggNOG" id="COG0515">
    <property type="taxonomic scope" value="Bacteria"/>
</dbReference>
<sequence>MVLIRAGHGSLDTLRARSAMQIGISTAFSLLKTYTPSHPGQTGCPASPEERLTMPTNGNDKTEQFPRPQGLGQPNPYAPRYNQPPQYNRPGQPLNNSAGNPAGPTGMGYTNPGQPSWGQSNTGYGDPNNSWGAQPHGHPKPYSGPAPHNRPNSHTPPEPPRKRNNSTLILSILVIILSLLLLAAVAYFFFTTRSNNDAQQANPTSSAAGPAESKDPSSAGSSTESTESESSSEPSESKRAEDFRVPSSWNKCSGSGAPGDLNLTYAEDYGGNTTSCPFASNVRDAFVDHYRKTDQLSGTVEATSPTTGETYTMSCRDNGTYVTCTGGNNARVYIL</sequence>
<evidence type="ECO:0000256" key="1">
    <source>
        <dbReference type="SAM" id="MobiDB-lite"/>
    </source>
</evidence>
<reference evidence="3 4" key="1">
    <citation type="journal article" date="2012" name="BMC Genomics">
        <title>Complete genome sequence, lifestyle, and multi-drug resistance of the human pathogen Corynebacterium resistens DSM 45100 isolated from blood samples of a leukemia patient.</title>
        <authorList>
            <person name="Schroder J."/>
            <person name="Maus I."/>
            <person name="Meyer K."/>
            <person name="Wordemann S."/>
            <person name="Blom J."/>
            <person name="Jaenicke S."/>
            <person name="Schneider J."/>
            <person name="Trost E."/>
            <person name="Tauch A."/>
        </authorList>
    </citation>
    <scope>NUCLEOTIDE SEQUENCE [LARGE SCALE GENOMIC DNA]</scope>
    <source>
        <strain evidence="4">DSM 45100 / JCM 12819 / CCUG 50093 / GTC 2026 / SICGH 158</strain>
    </source>
</reference>
<dbReference type="EMBL" id="CP002857">
    <property type="protein sequence ID" value="AEI10518.1"/>
    <property type="molecule type" value="Genomic_DNA"/>
</dbReference>
<feature type="transmembrane region" description="Helical" evidence="2">
    <location>
        <begin position="168"/>
        <end position="190"/>
    </location>
</feature>
<feature type="compositionally biased region" description="Polar residues" evidence="1">
    <location>
        <begin position="196"/>
        <end position="207"/>
    </location>
</feature>
<keyword evidence="2" id="KW-0812">Transmembrane</keyword>
<feature type="compositionally biased region" description="Basic and acidic residues" evidence="1">
    <location>
        <begin position="235"/>
        <end position="244"/>
    </location>
</feature>
<evidence type="ECO:0000313" key="4">
    <source>
        <dbReference type="Proteomes" id="UP000000492"/>
    </source>
</evidence>
<feature type="compositionally biased region" description="Low complexity" evidence="1">
    <location>
        <begin position="216"/>
        <end position="234"/>
    </location>
</feature>